<dbReference type="EMBL" id="LAPV01000153">
    <property type="protein sequence ID" value="KKC31864.1"/>
    <property type="molecule type" value="Genomic_DNA"/>
</dbReference>
<evidence type="ECO:0000256" key="5">
    <source>
        <dbReference type="ARBA" id="ARBA00022741"/>
    </source>
</evidence>
<keyword evidence="6 9" id="KW-0418">Kinase</keyword>
<dbReference type="PANTHER" id="PTHR41523:SF8">
    <property type="entry name" value="ETHYLENE RESPONSE SENSOR PROTEIN"/>
    <property type="match status" value="1"/>
</dbReference>
<feature type="domain" description="Signal transduction histidine kinase HWE region" evidence="8">
    <location>
        <begin position="153"/>
        <end position="235"/>
    </location>
</feature>
<evidence type="ECO:0000259" key="8">
    <source>
        <dbReference type="SMART" id="SM00911"/>
    </source>
</evidence>
<evidence type="ECO:0000256" key="2">
    <source>
        <dbReference type="ARBA" id="ARBA00012438"/>
    </source>
</evidence>
<evidence type="ECO:0000256" key="6">
    <source>
        <dbReference type="ARBA" id="ARBA00022777"/>
    </source>
</evidence>
<dbReference type="InterPro" id="IPR011102">
    <property type="entry name" value="Sig_transdc_His_kinase_HWE"/>
</dbReference>
<evidence type="ECO:0000256" key="4">
    <source>
        <dbReference type="ARBA" id="ARBA00022679"/>
    </source>
</evidence>
<comment type="catalytic activity">
    <reaction evidence="1">
        <text>ATP + protein L-histidine = ADP + protein N-phospho-L-histidine.</text>
        <dbReference type="EC" id="2.7.13.3"/>
    </reaction>
</comment>
<dbReference type="InterPro" id="IPR036890">
    <property type="entry name" value="HATPase_C_sf"/>
</dbReference>
<dbReference type="EC" id="2.7.13.3" evidence="2"/>
<evidence type="ECO:0000256" key="1">
    <source>
        <dbReference type="ARBA" id="ARBA00000085"/>
    </source>
</evidence>
<keyword evidence="10" id="KW-1185">Reference proteome</keyword>
<protein>
    <recommendedName>
        <fullName evidence="2">histidine kinase</fullName>
        <ecNumber evidence="2">2.7.13.3</ecNumber>
    </recommendedName>
</protein>
<evidence type="ECO:0000313" key="10">
    <source>
        <dbReference type="Proteomes" id="UP000033519"/>
    </source>
</evidence>
<dbReference type="GO" id="GO:0016301">
    <property type="term" value="F:kinase activity"/>
    <property type="evidence" value="ECO:0007669"/>
    <property type="project" value="UniProtKB-KW"/>
</dbReference>
<organism evidence="9 10">
    <name type="scientific">Devosia psychrophila</name>
    <dbReference type="NCBI Taxonomy" id="728005"/>
    <lineage>
        <taxon>Bacteria</taxon>
        <taxon>Pseudomonadati</taxon>
        <taxon>Pseudomonadota</taxon>
        <taxon>Alphaproteobacteria</taxon>
        <taxon>Hyphomicrobiales</taxon>
        <taxon>Devosiaceae</taxon>
        <taxon>Devosia</taxon>
    </lineage>
</organism>
<name>A0ABR5DV18_9HYPH</name>
<evidence type="ECO:0000313" key="9">
    <source>
        <dbReference type="EMBL" id="KKC31864.1"/>
    </source>
</evidence>
<dbReference type="Gene3D" id="3.30.565.10">
    <property type="entry name" value="Histidine kinase-like ATPase, C-terminal domain"/>
    <property type="match status" value="1"/>
</dbReference>
<keyword evidence="7" id="KW-0067">ATP-binding</keyword>
<dbReference type="SMART" id="SM00911">
    <property type="entry name" value="HWE_HK"/>
    <property type="match status" value="1"/>
</dbReference>
<keyword evidence="4" id="KW-0808">Transferase</keyword>
<sequence>MQAPANDLDWVLVLAPYRRDGAYMEALLVEHGMPVQRSADAREFADLLPDSPGVIVATHEALTPDVIEAISLHLLVQPNWSELPVVILLDRSVAYHRVRSLLDKAWPGARQIYYQRPVAALELVTGIQSALAVRRRQREVRDHIDKETEFRLELNHRVKNILATVGSIFQMTRRGAQSVEELAEDFEGRLGALSNVHSAVFQAGGEAVSLTNVIDLTVSPYRMDGDSRIWVEGPDLMVTREAGTTLALCLHELTTNAIKYGALSGDKGTVSLTWGISDNPDPIFTINWIESGGPPVSPPERSGYGTRYIRSALTTLFGRPPEISYEVQGLRFTISGPMLSASSAFLEGASAAVL</sequence>
<keyword evidence="3" id="KW-0597">Phosphoprotein</keyword>
<evidence type="ECO:0000256" key="7">
    <source>
        <dbReference type="ARBA" id="ARBA00022840"/>
    </source>
</evidence>
<dbReference type="SUPFAM" id="SSF55874">
    <property type="entry name" value="ATPase domain of HSP90 chaperone/DNA topoisomerase II/histidine kinase"/>
    <property type="match status" value="1"/>
</dbReference>
<gene>
    <name evidence="9" type="ORF">WH91_17675</name>
</gene>
<evidence type="ECO:0000256" key="3">
    <source>
        <dbReference type="ARBA" id="ARBA00022553"/>
    </source>
</evidence>
<reference evidence="9 10" key="1">
    <citation type="submission" date="2015-03" db="EMBL/GenBank/DDBJ databases">
        <authorList>
            <person name="Lepp D."/>
            <person name="Hassan Y.I."/>
            <person name="Li X.-Z."/>
            <person name="Zhou T."/>
        </authorList>
    </citation>
    <scope>NUCLEOTIDE SEQUENCE [LARGE SCALE GENOMIC DNA]</scope>
    <source>
        <strain evidence="9 10">Cr7-05</strain>
    </source>
</reference>
<accession>A0ABR5DV18</accession>
<keyword evidence="5" id="KW-0547">Nucleotide-binding</keyword>
<dbReference type="Proteomes" id="UP000033519">
    <property type="component" value="Unassembled WGS sequence"/>
</dbReference>
<dbReference type="PANTHER" id="PTHR41523">
    <property type="entry name" value="TWO-COMPONENT SYSTEM SENSOR PROTEIN"/>
    <property type="match status" value="1"/>
</dbReference>
<proteinExistence type="predicted"/>
<dbReference type="Pfam" id="PF07536">
    <property type="entry name" value="HWE_HK"/>
    <property type="match status" value="1"/>
</dbReference>
<dbReference type="RefSeq" id="WP_046172335.1">
    <property type="nucleotide sequence ID" value="NZ_FOMB01000011.1"/>
</dbReference>
<comment type="caution">
    <text evidence="9">The sequence shown here is derived from an EMBL/GenBank/DDBJ whole genome shotgun (WGS) entry which is preliminary data.</text>
</comment>